<dbReference type="PANTHER" id="PTHR11748:SF103">
    <property type="entry name" value="GLYCOLATE OXIDASE SUBUNIT GLCE"/>
    <property type="match status" value="1"/>
</dbReference>
<dbReference type="RefSeq" id="WP_107561970.1">
    <property type="nucleotide sequence ID" value="NZ_NVQC01000017.1"/>
</dbReference>
<dbReference type="AlphaFoldDB" id="A0A2T4TYN6"/>
<dbReference type="Gene3D" id="1.10.45.10">
    <property type="entry name" value="Vanillyl-alcohol Oxidase, Chain A, domain 4"/>
    <property type="match status" value="1"/>
</dbReference>
<reference evidence="6 7" key="1">
    <citation type="submission" date="2017-09" db="EMBL/GenBank/DDBJ databases">
        <title>Bloom of a denitrifying methanotroph, Candidatus Methylomirabilis limnetica, in a deep stratified lake.</title>
        <authorList>
            <person name="Graf J.S."/>
            <person name="Marchant H.K."/>
            <person name="Tienken D."/>
            <person name="Hach P.F."/>
            <person name="Brand A."/>
            <person name="Schubert C.J."/>
            <person name="Kuypers M.M."/>
            <person name="Milucka J."/>
        </authorList>
    </citation>
    <scope>NUCLEOTIDE SEQUENCE [LARGE SCALE GENOMIC DNA]</scope>
    <source>
        <strain evidence="6 7">Zug</strain>
    </source>
</reference>
<dbReference type="OrthoDB" id="9767256at2"/>
<dbReference type="InterPro" id="IPR016169">
    <property type="entry name" value="FAD-bd_PCMH_sub2"/>
</dbReference>
<organism evidence="6 7">
    <name type="scientific">Candidatus Methylomirabilis limnetica</name>
    <dbReference type="NCBI Taxonomy" id="2033718"/>
    <lineage>
        <taxon>Bacteria</taxon>
        <taxon>Candidatus Methylomirabilota</taxon>
        <taxon>Candidatus Methylomirabilia</taxon>
        <taxon>Candidatus Methylomirabilales</taxon>
        <taxon>Candidatus Methylomirabilaceae</taxon>
        <taxon>Candidatus Methylomirabilis</taxon>
    </lineage>
</organism>
<proteinExistence type="predicted"/>
<evidence type="ECO:0000313" key="6">
    <source>
        <dbReference type="EMBL" id="PTL36223.1"/>
    </source>
</evidence>
<evidence type="ECO:0000313" key="7">
    <source>
        <dbReference type="Proteomes" id="UP000241436"/>
    </source>
</evidence>
<dbReference type="Pfam" id="PF01565">
    <property type="entry name" value="FAD_binding_4"/>
    <property type="match status" value="1"/>
</dbReference>
<comment type="caution">
    <text evidence="6">The sequence shown here is derived from an EMBL/GenBank/DDBJ whole genome shotgun (WGS) entry which is preliminary data.</text>
</comment>
<dbReference type="EMBL" id="NVQC01000017">
    <property type="protein sequence ID" value="PTL36223.1"/>
    <property type="molecule type" value="Genomic_DNA"/>
</dbReference>
<dbReference type="SUPFAM" id="SSF55103">
    <property type="entry name" value="FAD-linked oxidases, C-terminal domain"/>
    <property type="match status" value="1"/>
</dbReference>
<dbReference type="GO" id="GO:0071949">
    <property type="term" value="F:FAD binding"/>
    <property type="evidence" value="ECO:0007669"/>
    <property type="project" value="InterPro"/>
</dbReference>
<dbReference type="InterPro" id="IPR004113">
    <property type="entry name" value="FAD-bd_oxidored_4_C"/>
</dbReference>
<dbReference type="Gene3D" id="3.30.465.10">
    <property type="match status" value="1"/>
</dbReference>
<feature type="domain" description="FAD-binding PCMH-type" evidence="5">
    <location>
        <begin position="31"/>
        <end position="210"/>
    </location>
</feature>
<dbReference type="Pfam" id="PF02913">
    <property type="entry name" value="FAD-oxidase_C"/>
    <property type="match status" value="2"/>
</dbReference>
<dbReference type="InterPro" id="IPR016171">
    <property type="entry name" value="Vanillyl_alc_oxidase_C-sub2"/>
</dbReference>
<sequence length="453" mass="47929">MNFESLRERLAGIVGADHVVAAEFCAPYAVDDKAPRAVVFPADAASLSEVMRLASSERLSVVPWGSGTKIGLGGIPARVDLVVGLKRLNQIIDYEPGDLTATFQAGMLLREAQTSLHRSGQFLPFDPACCEQVTIGGILATNSSGPWRHRYGTARDMVIGIRVVHADGTLTKGGAKVVKSVSGYDMNKLYVGSLGTLGIILEATLRLYPLPAVERTWIATFLTGEAAACAVAQILHSTIVCARVELLSSFAAQSVGRQAGCALPADTVAVAVSVGSISEAVDTQISAIRKLCHQEGAVAGFLVEGSAQESVWRAICDFPSASGDGRSWTMLKASVPLTKVLETIHRAEALGRDLGLESAAVSDAGCGIVRLYWRDETGSPEKDPAAIAKGVEELRRWVLRDGGSLVILSARPAIKASIDVWGPVGNALFLMQKLKQQFDPQGLLNPGRFVGGI</sequence>
<evidence type="ECO:0000256" key="1">
    <source>
        <dbReference type="ARBA" id="ARBA00001974"/>
    </source>
</evidence>
<dbReference type="SUPFAM" id="SSF56176">
    <property type="entry name" value="FAD-binding/transporter-associated domain-like"/>
    <property type="match status" value="1"/>
</dbReference>
<dbReference type="InterPro" id="IPR036318">
    <property type="entry name" value="FAD-bd_PCMH-like_sf"/>
</dbReference>
<evidence type="ECO:0000259" key="5">
    <source>
        <dbReference type="PROSITE" id="PS51387"/>
    </source>
</evidence>
<accession>A0A2T4TYN6</accession>
<dbReference type="GO" id="GO:0016491">
    <property type="term" value="F:oxidoreductase activity"/>
    <property type="evidence" value="ECO:0007669"/>
    <property type="project" value="UniProtKB-KW"/>
</dbReference>
<protein>
    <recommendedName>
        <fullName evidence="5">FAD-binding PCMH-type domain-containing protein</fullName>
    </recommendedName>
</protein>
<gene>
    <name evidence="6" type="ORF">CLG94_06080</name>
</gene>
<dbReference type="PROSITE" id="PS51387">
    <property type="entry name" value="FAD_PCMH"/>
    <property type="match status" value="1"/>
</dbReference>
<comment type="cofactor">
    <cofactor evidence="1">
        <name>FAD</name>
        <dbReference type="ChEBI" id="CHEBI:57692"/>
    </cofactor>
</comment>
<keyword evidence="7" id="KW-1185">Reference proteome</keyword>
<evidence type="ECO:0000256" key="2">
    <source>
        <dbReference type="ARBA" id="ARBA00022630"/>
    </source>
</evidence>
<name>A0A2T4TYN6_9BACT</name>
<keyword evidence="2" id="KW-0285">Flavoprotein</keyword>
<dbReference type="InterPro" id="IPR016166">
    <property type="entry name" value="FAD-bd_PCMH"/>
</dbReference>
<evidence type="ECO:0000256" key="3">
    <source>
        <dbReference type="ARBA" id="ARBA00022827"/>
    </source>
</evidence>
<reference evidence="7" key="2">
    <citation type="journal article" date="2018" name="Environ. Microbiol.">
        <title>Bloom of a denitrifying methanotroph, 'Candidatus Methylomirabilis limnetica', in a deep stratified lake.</title>
        <authorList>
            <person name="Graf J.S."/>
            <person name="Mayr M.J."/>
            <person name="Marchant H.K."/>
            <person name="Tienken D."/>
            <person name="Hach P.F."/>
            <person name="Brand A."/>
            <person name="Schubert C.J."/>
            <person name="Kuypers M.M."/>
            <person name="Milucka J."/>
        </authorList>
    </citation>
    <scope>NUCLEOTIDE SEQUENCE [LARGE SCALE GENOMIC DNA]</scope>
    <source>
        <strain evidence="7">Zug</strain>
    </source>
</reference>
<dbReference type="Proteomes" id="UP000241436">
    <property type="component" value="Unassembled WGS sequence"/>
</dbReference>
<dbReference type="InterPro" id="IPR006094">
    <property type="entry name" value="Oxid_FAD_bind_N"/>
</dbReference>
<dbReference type="InterPro" id="IPR016164">
    <property type="entry name" value="FAD-linked_Oxase-like_C"/>
</dbReference>
<keyword evidence="4" id="KW-0560">Oxidoreductase</keyword>
<dbReference type="PANTHER" id="PTHR11748">
    <property type="entry name" value="D-LACTATE DEHYDROGENASE"/>
    <property type="match status" value="1"/>
</dbReference>
<evidence type="ECO:0000256" key="4">
    <source>
        <dbReference type="ARBA" id="ARBA00023002"/>
    </source>
</evidence>
<keyword evidence="3" id="KW-0274">FAD</keyword>